<dbReference type="VEuPathDB" id="FungiDB:HGUI_01089"/>
<dbReference type="GO" id="GO:0043200">
    <property type="term" value="P:response to amino acid"/>
    <property type="evidence" value="ECO:0007669"/>
    <property type="project" value="EnsemblFungi"/>
</dbReference>
<name>A0A1L0CKI4_9ASCO</name>
<sequence length="799" mass="91081">MDGSYITIQELETIIKNIENTLYLPNKIELDATDSGDVYKVIYAIVRSPLQLNCGCTISNDMRLQYFENDNVFDYLQQKSITKDDNVIKDEDFFSAKNINLIKMNFDNNRDVCPICFRTTDIKNAKPIKSLGQLYNQLAFLKKKYLNYANNSLQNFEKYDYDKFLKKAVKLRKKNIDKLFNKIYEIEDNNSNLLSKQTESKTKTLLQLFESVSLTIKEEKSKELESTNIINNKIITNGSDITESLKSQENNLHTEKQSLENGSTTSQNKFALSVPIISYVDKTKDKQDENPSEKSSSHISETLQKASNVFFNYTSAFTEKKSNNEIQKVTEDDENKEINYVKCFPMYRRRSHYSVYSKLFPTKSKLFINNDISKDCTKFVLLSEHKWEVYNILEGKIGTGKSNEQPFVMNCCGKINGDYGLSFNSLIKNTDTKSITPDDSFKLTKSDGTNLKKFQINNDGGKVRVWDHLFCKVMNNFLVIAGTKGILRIIDLNQGGKIVKTLKYSFPIRCIDVDSSRNVVACGITGKDRTSGAEQALIVFQRIIINKESSNSTEPEYNLLAPITITLPYRDPINTLQFSDDGFYMSCTTCFENRFLVISVKKIEEPRLIMKSIRNIDNSLESEGITSTNMFPGNAGLMCVTSVAYNSPPIIIETKIKSNKKKSYDGNMSLSSNNEGKVNGYKNEVLQPSMLLRLDELGSKIYKAEISPRNDSIVFLDRNGTLFLLASSSNNFVENNEKRRILILDNVSNAYKLKESASMRFSKNGHKLFIVDRKGIFYIEDFSAGLPTDNFVTQCKQLN</sequence>
<dbReference type="AlphaFoldDB" id="A0A1L0CKI4"/>
<dbReference type="Gene3D" id="2.130.10.10">
    <property type="entry name" value="YVTN repeat-like/Quinoprotein amine dehydrogenase"/>
    <property type="match status" value="1"/>
</dbReference>
<dbReference type="EMBL" id="FQNF01000013">
    <property type="protein sequence ID" value="SGZ38889.1"/>
    <property type="molecule type" value="Genomic_DNA"/>
</dbReference>
<reference evidence="2" key="1">
    <citation type="submission" date="2016-11" db="EMBL/GenBank/DDBJ databases">
        <authorList>
            <person name="Guldener U."/>
        </authorList>
    </citation>
    <scope>NUCLEOTIDE SEQUENCE [LARGE SCALE GENOMIC DNA]</scope>
</reference>
<evidence type="ECO:0000313" key="1">
    <source>
        <dbReference type="EMBL" id="SGZ38889.1"/>
    </source>
</evidence>
<proteinExistence type="predicted"/>
<evidence type="ECO:0000313" key="2">
    <source>
        <dbReference type="Proteomes" id="UP000183365"/>
    </source>
</evidence>
<dbReference type="Proteomes" id="UP000183365">
    <property type="component" value="Unassembled WGS sequence"/>
</dbReference>
<dbReference type="InterPro" id="IPR015943">
    <property type="entry name" value="WD40/YVTN_repeat-like_dom_sf"/>
</dbReference>
<keyword evidence="2" id="KW-1185">Reference proteome</keyword>
<gene>
    <name evidence="1" type="ORF">HGUI_01089</name>
</gene>
<dbReference type="OrthoDB" id="5324744at2759"/>
<dbReference type="SUPFAM" id="SSF50978">
    <property type="entry name" value="WD40 repeat-like"/>
    <property type="match status" value="1"/>
</dbReference>
<organism evidence="1 2">
    <name type="scientific">Hanseniaspora guilliermondii</name>
    <dbReference type="NCBI Taxonomy" id="56406"/>
    <lineage>
        <taxon>Eukaryota</taxon>
        <taxon>Fungi</taxon>
        <taxon>Dikarya</taxon>
        <taxon>Ascomycota</taxon>
        <taxon>Saccharomycotina</taxon>
        <taxon>Saccharomycetes</taxon>
        <taxon>Saccharomycodales</taxon>
        <taxon>Saccharomycodaceae</taxon>
        <taxon>Hanseniaspora</taxon>
    </lineage>
</organism>
<accession>A0A1L0CKI4</accession>
<dbReference type="InterPro" id="IPR036322">
    <property type="entry name" value="WD40_repeat_dom_sf"/>
</dbReference>
<dbReference type="GO" id="GO:0005886">
    <property type="term" value="C:plasma membrane"/>
    <property type="evidence" value="ECO:0007669"/>
    <property type="project" value="EnsemblFungi"/>
</dbReference>
<protein>
    <submittedName>
        <fullName evidence="1">Related to SPS-sensor component PTR3</fullName>
    </submittedName>
</protein>